<dbReference type="Gene3D" id="1.10.800.10">
    <property type="entry name" value="Aromatic amino acid hydroxylase"/>
    <property type="match status" value="1"/>
</dbReference>
<evidence type="ECO:0000256" key="1">
    <source>
        <dbReference type="ARBA" id="ARBA00001954"/>
    </source>
</evidence>
<organism evidence="9 10">
    <name type="scientific">Cardiosporidium cionae</name>
    <dbReference type="NCBI Taxonomy" id="476202"/>
    <lineage>
        <taxon>Eukaryota</taxon>
        <taxon>Sar</taxon>
        <taxon>Alveolata</taxon>
        <taxon>Apicomplexa</taxon>
        <taxon>Aconoidasida</taxon>
        <taxon>Nephromycida</taxon>
        <taxon>Cardiosporidium</taxon>
    </lineage>
</organism>
<evidence type="ECO:0000256" key="2">
    <source>
        <dbReference type="ARBA" id="ARBA00009712"/>
    </source>
</evidence>
<dbReference type="Pfam" id="PF00351">
    <property type="entry name" value="Biopterin_H"/>
    <property type="match status" value="1"/>
</dbReference>
<dbReference type="InterPro" id="IPR019774">
    <property type="entry name" value="Aromatic-AA_hydroxylase_C"/>
</dbReference>
<evidence type="ECO:0000256" key="5">
    <source>
        <dbReference type="ARBA" id="ARBA00023002"/>
    </source>
</evidence>
<name>A0ABQ7JEK4_9APIC</name>
<evidence type="ECO:0000313" key="9">
    <source>
        <dbReference type="EMBL" id="KAF8822429.1"/>
    </source>
</evidence>
<evidence type="ECO:0000259" key="8">
    <source>
        <dbReference type="PROSITE" id="PS51410"/>
    </source>
</evidence>
<evidence type="ECO:0000256" key="3">
    <source>
        <dbReference type="ARBA" id="ARBA00011995"/>
    </source>
</evidence>
<dbReference type="PRINTS" id="PR00372">
    <property type="entry name" value="FYWHYDRXLASE"/>
</dbReference>
<gene>
    <name evidence="9" type="ORF">IE077_003770</name>
</gene>
<dbReference type="SUPFAM" id="SSF56534">
    <property type="entry name" value="Aromatic aminoacid monoxygenases, catalytic and oligomerization domains"/>
    <property type="match status" value="1"/>
</dbReference>
<keyword evidence="6" id="KW-0408">Iron</keyword>
<dbReference type="PROSITE" id="PS51410">
    <property type="entry name" value="BH4_AAA_HYDROXYL_2"/>
    <property type="match status" value="1"/>
</dbReference>
<dbReference type="InterPro" id="IPR036329">
    <property type="entry name" value="Aro-AA_hydroxylase_C_sf"/>
</dbReference>
<accession>A0ABQ7JEK4</accession>
<comment type="caution">
    <text evidence="9">The sequence shown here is derived from an EMBL/GenBank/DDBJ whole genome shotgun (WGS) entry which is preliminary data.</text>
</comment>
<dbReference type="Proteomes" id="UP000823046">
    <property type="component" value="Unassembled WGS sequence"/>
</dbReference>
<evidence type="ECO:0000256" key="6">
    <source>
        <dbReference type="ARBA" id="ARBA00023004"/>
    </source>
</evidence>
<keyword evidence="7" id="KW-0503">Monooxygenase</keyword>
<dbReference type="PANTHER" id="PTHR11473:SF24">
    <property type="entry name" value="PHENYLALANINE-4-HYDROXYLASE"/>
    <property type="match status" value="1"/>
</dbReference>
<reference evidence="9 10" key="1">
    <citation type="journal article" date="2020" name="bioRxiv">
        <title>Metabolic contributions of an alphaproteobacterial endosymbiont in the apicomplexan Cardiosporidium cionae.</title>
        <authorList>
            <person name="Hunter E.S."/>
            <person name="Paight C.J."/>
            <person name="Lane C.E."/>
        </authorList>
    </citation>
    <scope>NUCLEOTIDE SEQUENCE [LARGE SCALE GENOMIC DNA]</scope>
    <source>
        <strain evidence="9">ESH_2018</strain>
    </source>
</reference>
<dbReference type="InterPro" id="IPR001273">
    <property type="entry name" value="ArAA_hydroxylase"/>
</dbReference>
<feature type="domain" description="Biopterin-dependent aromatic amino acid hydroxylase family profile" evidence="8">
    <location>
        <begin position="1"/>
        <end position="329"/>
    </location>
</feature>
<keyword evidence="10" id="KW-1185">Reference proteome</keyword>
<sequence>MWNECREQTFLTFFYISELNADHPGFHDAVYRKRREEIALLALNYHSQQPIPLVEYTDAENQTWSTAYNELSQLFDDYACDEYRESLKKLEESGVYSPSKIPQLRHISDFLKSTTGFTLRPVAGLISGRDFLNALAFRVFFSTQYIRHHSVPLYTPEPDVIHELIGHAPMLANPHFADFSQLIGLASLGATDEQILLLATVYWFSVEFGLIYQVQKHSGERGHAFSDNKLKAYGAGLLSSFGELQFATSPTNSKCEIREWNPYVASTTSYPITTYQPIYYAACSLEDVKVKMLEFCQSLQKPFSVCYCADTQSVYTDVKVNPVPVSLKF</sequence>
<keyword evidence="5" id="KW-0560">Oxidoreductase</keyword>
<evidence type="ECO:0000313" key="10">
    <source>
        <dbReference type="Proteomes" id="UP000823046"/>
    </source>
</evidence>
<dbReference type="PANTHER" id="PTHR11473">
    <property type="entry name" value="AROMATIC AMINO ACID HYDROXYLASE"/>
    <property type="match status" value="1"/>
</dbReference>
<dbReference type="EMBL" id="JADAQX010000055">
    <property type="protein sequence ID" value="KAF8822429.1"/>
    <property type="molecule type" value="Genomic_DNA"/>
</dbReference>
<protein>
    <recommendedName>
        <fullName evidence="3">phenylalanine 4-monooxygenase</fullName>
        <ecNumber evidence="3">1.14.16.1</ecNumber>
    </recommendedName>
</protein>
<keyword evidence="4" id="KW-0479">Metal-binding</keyword>
<evidence type="ECO:0000256" key="7">
    <source>
        <dbReference type="ARBA" id="ARBA00023033"/>
    </source>
</evidence>
<dbReference type="EC" id="1.14.16.1" evidence="3"/>
<comment type="cofactor">
    <cofactor evidence="1">
        <name>Fe(2+)</name>
        <dbReference type="ChEBI" id="CHEBI:29033"/>
    </cofactor>
</comment>
<dbReference type="InterPro" id="IPR036951">
    <property type="entry name" value="ArAA_hydroxylase_sf"/>
</dbReference>
<proteinExistence type="inferred from homology"/>
<evidence type="ECO:0000256" key="4">
    <source>
        <dbReference type="ARBA" id="ARBA00022723"/>
    </source>
</evidence>
<comment type="similarity">
    <text evidence="2">Belongs to the biopterin-dependent aromatic amino acid hydroxylase family.</text>
</comment>